<proteinExistence type="predicted"/>
<evidence type="ECO:0000313" key="1">
    <source>
        <dbReference type="EMBL" id="GFM37699.1"/>
    </source>
</evidence>
<dbReference type="EMBL" id="BLVP01000009">
    <property type="protein sequence ID" value="GFM37699.1"/>
    <property type="molecule type" value="Genomic_DNA"/>
</dbReference>
<dbReference type="Proteomes" id="UP000503820">
    <property type="component" value="Unassembled WGS sequence"/>
</dbReference>
<evidence type="ECO:0000313" key="2">
    <source>
        <dbReference type="Proteomes" id="UP000503820"/>
    </source>
</evidence>
<dbReference type="RefSeq" id="WP_174410339.1">
    <property type="nucleotide sequence ID" value="NZ_BLVP01000009.1"/>
</dbReference>
<reference evidence="1 2" key="1">
    <citation type="submission" date="2020-05" db="EMBL/GenBank/DDBJ databases">
        <title>Draft genome sequence of Desulfovibrio psychrotolerans JS1T.</title>
        <authorList>
            <person name="Ueno A."/>
            <person name="Tamazawa S."/>
            <person name="Tamamura S."/>
            <person name="Murakami T."/>
            <person name="Kiyama T."/>
            <person name="Inomata H."/>
            <person name="Amano Y."/>
            <person name="Miyakawa K."/>
            <person name="Tamaki H."/>
            <person name="Naganuma T."/>
            <person name="Kaneko K."/>
        </authorList>
    </citation>
    <scope>NUCLEOTIDE SEQUENCE [LARGE SCALE GENOMIC DNA]</scope>
    <source>
        <strain evidence="1 2">JS1</strain>
    </source>
</reference>
<organism evidence="1 2">
    <name type="scientific">Desulfovibrio psychrotolerans</name>
    <dbReference type="NCBI Taxonomy" id="415242"/>
    <lineage>
        <taxon>Bacteria</taxon>
        <taxon>Pseudomonadati</taxon>
        <taxon>Thermodesulfobacteriota</taxon>
        <taxon>Desulfovibrionia</taxon>
        <taxon>Desulfovibrionales</taxon>
        <taxon>Desulfovibrionaceae</taxon>
        <taxon>Desulfovibrio</taxon>
    </lineage>
</organism>
<name>A0A7J0BVF4_9BACT</name>
<sequence length="162" mass="18136">MQTTHLSLFDDDNKRAEARSRKAMRAAGFVSALKGAMFRAAKSSPLSRDQIVDEMNALAAAAGRRLTQGRAKCIARDTLDKWLSSEEAEHVPGMYAVHIFCLAIDDPSPLCFWLESGFGIQTAEPETLKLAEFARGVLEHKLRTKRQRRLEEELMSNLEGTR</sequence>
<dbReference type="AlphaFoldDB" id="A0A7J0BVF4"/>
<keyword evidence="2" id="KW-1185">Reference proteome</keyword>
<accession>A0A7J0BVF4</accession>
<gene>
    <name evidence="1" type="ORF">DSM19430T_23830</name>
</gene>
<comment type="caution">
    <text evidence="1">The sequence shown here is derived from an EMBL/GenBank/DDBJ whole genome shotgun (WGS) entry which is preliminary data.</text>
</comment>
<protein>
    <submittedName>
        <fullName evidence="1">Uncharacterized protein</fullName>
    </submittedName>
</protein>